<name>A0A1I6HMC2_9RHOB</name>
<protein>
    <submittedName>
        <fullName evidence="1">LPS-assembly lipoprotein</fullName>
    </submittedName>
</protein>
<evidence type="ECO:0000313" key="1">
    <source>
        <dbReference type="EMBL" id="SFR55592.1"/>
    </source>
</evidence>
<proteinExistence type="predicted"/>
<dbReference type="STRING" id="390270.SAMN04488005_2852"/>
<dbReference type="InterPro" id="IPR007485">
    <property type="entry name" value="LPS_assembly_LptE"/>
</dbReference>
<dbReference type="EMBL" id="FOYP01000002">
    <property type="protein sequence ID" value="SFR55592.1"/>
    <property type="molecule type" value="Genomic_DNA"/>
</dbReference>
<keyword evidence="2" id="KW-1185">Reference proteome</keyword>
<gene>
    <name evidence="1" type="ORF">SAMN04488005_2852</name>
</gene>
<evidence type="ECO:0000313" key="2">
    <source>
        <dbReference type="Proteomes" id="UP000199478"/>
    </source>
</evidence>
<keyword evidence="1" id="KW-0449">Lipoprotein</keyword>
<dbReference type="Gene3D" id="3.30.160.150">
    <property type="entry name" value="Lipoprotein like domain"/>
    <property type="match status" value="1"/>
</dbReference>
<organism evidence="1 2">
    <name type="scientific">Yoonia tamlensis</name>
    <dbReference type="NCBI Taxonomy" id="390270"/>
    <lineage>
        <taxon>Bacteria</taxon>
        <taxon>Pseudomonadati</taxon>
        <taxon>Pseudomonadota</taxon>
        <taxon>Alphaproteobacteria</taxon>
        <taxon>Rhodobacterales</taxon>
        <taxon>Paracoccaceae</taxon>
        <taxon>Yoonia</taxon>
    </lineage>
</organism>
<dbReference type="RefSeq" id="WP_242651064.1">
    <property type="nucleotide sequence ID" value="NZ_FOYP01000002.1"/>
</dbReference>
<sequence>MSSNLPSRRFAILGLLALGGCGFAPVYGNGTGLRGLIAFETDETVAGYRFGAQLEERLGLATAPRYLLRVTQTRAQRSAAIAEDGDTTRYNVTGTARWTLTDSASSEEVAQGQVDAFTSYSATGSTVATQTATVDADARLSVILADMVVDRLLILEPQLTP</sequence>
<reference evidence="2" key="1">
    <citation type="submission" date="2016-10" db="EMBL/GenBank/DDBJ databases">
        <authorList>
            <person name="Varghese N."/>
            <person name="Submissions S."/>
        </authorList>
    </citation>
    <scope>NUCLEOTIDE SEQUENCE [LARGE SCALE GENOMIC DNA]</scope>
    <source>
        <strain evidence="2">DSM 26879</strain>
    </source>
</reference>
<dbReference type="Proteomes" id="UP000199478">
    <property type="component" value="Unassembled WGS sequence"/>
</dbReference>
<dbReference type="AlphaFoldDB" id="A0A1I6HMC2"/>
<accession>A0A1I6HMC2</accession>
<dbReference type="GO" id="GO:0043165">
    <property type="term" value="P:Gram-negative-bacterium-type cell outer membrane assembly"/>
    <property type="evidence" value="ECO:0007669"/>
    <property type="project" value="InterPro"/>
</dbReference>
<dbReference type="GO" id="GO:0019867">
    <property type="term" value="C:outer membrane"/>
    <property type="evidence" value="ECO:0007669"/>
    <property type="project" value="InterPro"/>
</dbReference>
<dbReference type="Pfam" id="PF04390">
    <property type="entry name" value="LptE"/>
    <property type="match status" value="1"/>
</dbReference>